<protein>
    <submittedName>
        <fullName evidence="1">Uncharacterized protein</fullName>
    </submittedName>
</protein>
<dbReference type="AlphaFoldDB" id="A0A2A2K0C8"/>
<name>A0A2A2K0C8_9BILA</name>
<evidence type="ECO:0000313" key="1">
    <source>
        <dbReference type="EMBL" id="PAV67249.1"/>
    </source>
</evidence>
<dbReference type="Proteomes" id="UP000218231">
    <property type="component" value="Unassembled WGS sequence"/>
</dbReference>
<reference evidence="1 2" key="1">
    <citation type="journal article" date="2017" name="Curr. Biol.">
        <title>Genome architecture and evolution of a unichromosomal asexual nematode.</title>
        <authorList>
            <person name="Fradin H."/>
            <person name="Zegar C."/>
            <person name="Gutwein M."/>
            <person name="Lucas J."/>
            <person name="Kovtun M."/>
            <person name="Corcoran D."/>
            <person name="Baugh L.R."/>
            <person name="Kiontke K."/>
            <person name="Gunsalus K."/>
            <person name="Fitch D.H."/>
            <person name="Piano F."/>
        </authorList>
    </citation>
    <scope>NUCLEOTIDE SEQUENCE [LARGE SCALE GENOMIC DNA]</scope>
    <source>
        <strain evidence="1">PF1309</strain>
    </source>
</reference>
<proteinExistence type="predicted"/>
<evidence type="ECO:0000313" key="2">
    <source>
        <dbReference type="Proteomes" id="UP000218231"/>
    </source>
</evidence>
<sequence length="343" mass="35626">MHLAVGPAVAAQLFQPVARGEGAGATAGADALVGSLHGADILAGQHQAGALAVLQDRQQVADHGLRAQADDTVVLARAVLQGLLQVQLGAKGLQWAAERRAGRQSQQLCQCRVERLHQALHGIEVAALGDFDALAVEDAKGLFERLAHGVLAQRQHALQPGLLGQLHHGRRADDAATAQPGGVIDGVAGLLKRGIGGLVHLHGEQRRQCLQVLVDVVVAEHGHLRAVGLGLPQGAQQVAAADAHCQYWPGQVLAQVGGGGPCADEHIDFAALLQLAGGLQRFGYRGVEHLDTGVGVIRREPAHDLGETAALPRALQVADQHDDLGGGGVHGGPCSWLQCFNSE</sequence>
<keyword evidence="2" id="KW-1185">Reference proteome</keyword>
<accession>A0A2A2K0C8</accession>
<dbReference type="EMBL" id="LIAE01009975">
    <property type="protein sequence ID" value="PAV67249.1"/>
    <property type="molecule type" value="Genomic_DNA"/>
</dbReference>
<organism evidence="1 2">
    <name type="scientific">Diploscapter pachys</name>
    <dbReference type="NCBI Taxonomy" id="2018661"/>
    <lineage>
        <taxon>Eukaryota</taxon>
        <taxon>Metazoa</taxon>
        <taxon>Ecdysozoa</taxon>
        <taxon>Nematoda</taxon>
        <taxon>Chromadorea</taxon>
        <taxon>Rhabditida</taxon>
        <taxon>Rhabditina</taxon>
        <taxon>Rhabditomorpha</taxon>
        <taxon>Rhabditoidea</taxon>
        <taxon>Rhabditidae</taxon>
        <taxon>Diploscapter</taxon>
    </lineage>
</organism>
<gene>
    <name evidence="1" type="ORF">WR25_02374</name>
</gene>
<comment type="caution">
    <text evidence="1">The sequence shown here is derived from an EMBL/GenBank/DDBJ whole genome shotgun (WGS) entry which is preliminary data.</text>
</comment>